<accession>A0ACC2T254</accession>
<name>A0ACC2T254_9FUNG</name>
<keyword evidence="2" id="KW-1185">Reference proteome</keyword>
<dbReference type="EMBL" id="QTSX02003695">
    <property type="protein sequence ID" value="KAJ9068738.1"/>
    <property type="molecule type" value="Genomic_DNA"/>
</dbReference>
<sequence>MFDGVLSYTESISLHTQSQYDVQAIFNALHVDNNSVATEKNNLIVPSSSIENGEPTNVIDSSSIVENATIITSNNINSSQNTTSKSSRQLHYIKMLTRETSEKALICRQNNVRQVSQFFQRESQMKSQARLEADSEHHRLMHQNESPAQTQVLLEADSENHRLLRQNESPAQTQARLEADSEHHRLLRQNESPAQTQACLEADSEHHRLLRQNESPVQTQN</sequence>
<proteinExistence type="predicted"/>
<organism evidence="1 2">
    <name type="scientific">Entomophthora muscae</name>
    <dbReference type="NCBI Taxonomy" id="34485"/>
    <lineage>
        <taxon>Eukaryota</taxon>
        <taxon>Fungi</taxon>
        <taxon>Fungi incertae sedis</taxon>
        <taxon>Zoopagomycota</taxon>
        <taxon>Entomophthoromycotina</taxon>
        <taxon>Entomophthoromycetes</taxon>
        <taxon>Entomophthorales</taxon>
        <taxon>Entomophthoraceae</taxon>
        <taxon>Entomophthora</taxon>
    </lineage>
</organism>
<reference evidence="1" key="1">
    <citation type="submission" date="2022-04" db="EMBL/GenBank/DDBJ databases">
        <title>Genome of the entomopathogenic fungus Entomophthora muscae.</title>
        <authorList>
            <person name="Elya C."/>
            <person name="Lovett B.R."/>
            <person name="Lee E."/>
            <person name="Macias A.M."/>
            <person name="Hajek A.E."/>
            <person name="De Bivort B.L."/>
            <person name="Kasson M.T."/>
            <person name="De Fine Licht H.H."/>
            <person name="Stajich J.E."/>
        </authorList>
    </citation>
    <scope>NUCLEOTIDE SEQUENCE</scope>
    <source>
        <strain evidence="1">Berkeley</strain>
    </source>
</reference>
<protein>
    <submittedName>
        <fullName evidence="1">Uncharacterized protein</fullName>
    </submittedName>
</protein>
<gene>
    <name evidence="1" type="ORF">DSO57_1025583</name>
</gene>
<dbReference type="Proteomes" id="UP001165960">
    <property type="component" value="Unassembled WGS sequence"/>
</dbReference>
<evidence type="ECO:0000313" key="2">
    <source>
        <dbReference type="Proteomes" id="UP001165960"/>
    </source>
</evidence>
<comment type="caution">
    <text evidence="1">The sequence shown here is derived from an EMBL/GenBank/DDBJ whole genome shotgun (WGS) entry which is preliminary data.</text>
</comment>
<evidence type="ECO:0000313" key="1">
    <source>
        <dbReference type="EMBL" id="KAJ9068738.1"/>
    </source>
</evidence>